<sequence>MSPNSPKQWFKLEEQFFNNVDQQLLAKLRGEVQTAETAETIMRVTGITDAELAQEIAAINITIDTLAAFRLVPLVAVAWADDRVEENERDAICLAAEKSGIAADEPAMELLKVWTRQRPGPELLDTWCEYSKALCSGLEESHRTKLKEEILSQVKAVAQASGGVIGFGSISAHEKEVIARVEAALA</sequence>
<dbReference type="AlphaFoldDB" id="A0A518GCK2"/>
<dbReference type="OrthoDB" id="263799at2"/>
<dbReference type="RefSeq" id="WP_145082386.1">
    <property type="nucleotide sequence ID" value="NZ_CP036298.1"/>
</dbReference>
<gene>
    <name evidence="1" type="ORF">Q31a_46980</name>
</gene>
<evidence type="ECO:0000313" key="1">
    <source>
        <dbReference type="EMBL" id="QDV26326.1"/>
    </source>
</evidence>
<evidence type="ECO:0000313" key="2">
    <source>
        <dbReference type="Proteomes" id="UP000318017"/>
    </source>
</evidence>
<reference evidence="1 2" key="1">
    <citation type="submission" date="2019-02" db="EMBL/GenBank/DDBJ databases">
        <title>Deep-cultivation of Planctomycetes and their phenomic and genomic characterization uncovers novel biology.</title>
        <authorList>
            <person name="Wiegand S."/>
            <person name="Jogler M."/>
            <person name="Boedeker C."/>
            <person name="Pinto D."/>
            <person name="Vollmers J."/>
            <person name="Rivas-Marin E."/>
            <person name="Kohn T."/>
            <person name="Peeters S.H."/>
            <person name="Heuer A."/>
            <person name="Rast P."/>
            <person name="Oberbeckmann S."/>
            <person name="Bunk B."/>
            <person name="Jeske O."/>
            <person name="Meyerdierks A."/>
            <person name="Storesund J.E."/>
            <person name="Kallscheuer N."/>
            <person name="Luecker S."/>
            <person name="Lage O.M."/>
            <person name="Pohl T."/>
            <person name="Merkel B.J."/>
            <person name="Hornburger P."/>
            <person name="Mueller R.-W."/>
            <person name="Bruemmer F."/>
            <person name="Labrenz M."/>
            <person name="Spormann A.M."/>
            <person name="Op den Camp H."/>
            <person name="Overmann J."/>
            <person name="Amann R."/>
            <person name="Jetten M.S.M."/>
            <person name="Mascher T."/>
            <person name="Medema M.H."/>
            <person name="Devos D.P."/>
            <person name="Kaster A.-K."/>
            <person name="Ovreas L."/>
            <person name="Rohde M."/>
            <person name="Galperin M.Y."/>
            <person name="Jogler C."/>
        </authorList>
    </citation>
    <scope>NUCLEOTIDE SEQUENCE [LARGE SCALE GENOMIC DNA]</scope>
    <source>
        <strain evidence="1 2">Q31a</strain>
    </source>
</reference>
<proteinExistence type="predicted"/>
<protein>
    <recommendedName>
        <fullName evidence="3">Tellurite resistance protein TerB</fullName>
    </recommendedName>
</protein>
<dbReference type="EMBL" id="CP036298">
    <property type="protein sequence ID" value="QDV26326.1"/>
    <property type="molecule type" value="Genomic_DNA"/>
</dbReference>
<dbReference type="KEGG" id="ahel:Q31a_46980"/>
<organism evidence="1 2">
    <name type="scientific">Aureliella helgolandensis</name>
    <dbReference type="NCBI Taxonomy" id="2527968"/>
    <lineage>
        <taxon>Bacteria</taxon>
        <taxon>Pseudomonadati</taxon>
        <taxon>Planctomycetota</taxon>
        <taxon>Planctomycetia</taxon>
        <taxon>Pirellulales</taxon>
        <taxon>Pirellulaceae</taxon>
        <taxon>Aureliella</taxon>
    </lineage>
</organism>
<dbReference type="Proteomes" id="UP000318017">
    <property type="component" value="Chromosome"/>
</dbReference>
<dbReference type="InterPro" id="IPR029024">
    <property type="entry name" value="TerB-like"/>
</dbReference>
<keyword evidence="2" id="KW-1185">Reference proteome</keyword>
<accession>A0A518GCK2</accession>
<name>A0A518GCK2_9BACT</name>
<dbReference type="SUPFAM" id="SSF158682">
    <property type="entry name" value="TerB-like"/>
    <property type="match status" value="1"/>
</dbReference>
<evidence type="ECO:0008006" key="3">
    <source>
        <dbReference type="Google" id="ProtNLM"/>
    </source>
</evidence>